<dbReference type="OrthoDB" id="399086at2"/>
<evidence type="ECO:0000313" key="2">
    <source>
        <dbReference type="EMBL" id="VEU63533.1"/>
    </source>
</evidence>
<dbReference type="Pfam" id="PF02576">
    <property type="entry name" value="RimP_N"/>
    <property type="match status" value="1"/>
</dbReference>
<sequence>MDYKKLLTLQFGKIILSAKLTNTFGKTLEVTVDYNDLEKVQAISQEISAYLENQDWFEDNYCLEVLSKGEALEIPLDKLENHLNKNLKIFLSRPFADQSILIAKLLEVTKEQIKLQWNQKGNIRKILINKTQINKIEKYIKF</sequence>
<dbReference type="InterPro" id="IPR028989">
    <property type="entry name" value="RimP_N"/>
</dbReference>
<keyword evidence="3" id="KW-1185">Reference proteome</keyword>
<gene>
    <name evidence="2" type="ORF">NCTC10118_00560</name>
</gene>
<dbReference type="EMBL" id="LR214972">
    <property type="protein sequence ID" value="VEU63533.1"/>
    <property type="molecule type" value="Genomic_DNA"/>
</dbReference>
<evidence type="ECO:0000313" key="3">
    <source>
        <dbReference type="Proteomes" id="UP000289952"/>
    </source>
</evidence>
<proteinExistence type="predicted"/>
<dbReference type="Proteomes" id="UP000289952">
    <property type="component" value="Chromosome"/>
</dbReference>
<dbReference type="RefSeq" id="WP_129621759.1">
    <property type="nucleotide sequence ID" value="NZ_LR214972.1"/>
</dbReference>
<evidence type="ECO:0000259" key="1">
    <source>
        <dbReference type="Pfam" id="PF02576"/>
    </source>
</evidence>
<feature type="domain" description="Ribosome maturation factor RimP N-terminal" evidence="1">
    <location>
        <begin position="26"/>
        <end position="69"/>
    </location>
</feature>
<accession>A0A449AEY0</accession>
<dbReference type="SUPFAM" id="SSF75420">
    <property type="entry name" value="YhbC-like, N-terminal domain"/>
    <property type="match status" value="1"/>
</dbReference>
<dbReference type="InterPro" id="IPR035956">
    <property type="entry name" value="RimP_N_sf"/>
</dbReference>
<reference evidence="2 3" key="1">
    <citation type="submission" date="2019-01" db="EMBL/GenBank/DDBJ databases">
        <authorList>
            <consortium name="Pathogen Informatics"/>
        </authorList>
    </citation>
    <scope>NUCLEOTIDE SEQUENCE [LARGE SCALE GENOMIC DNA]</scope>
    <source>
        <strain evidence="2 3">NCTC10118</strain>
    </source>
</reference>
<protein>
    <recommendedName>
        <fullName evidence="1">Ribosome maturation factor RimP N-terminal domain-containing protein</fullName>
    </recommendedName>
</protein>
<organism evidence="2 3">
    <name type="scientific">Mycoplasmopsis bovirhinis</name>
    <dbReference type="NCBI Taxonomy" id="29553"/>
    <lineage>
        <taxon>Bacteria</taxon>
        <taxon>Bacillati</taxon>
        <taxon>Mycoplasmatota</taxon>
        <taxon>Mycoplasmoidales</taxon>
        <taxon>Metamycoplasmataceae</taxon>
        <taxon>Mycoplasmopsis</taxon>
    </lineage>
</organism>
<name>A0A449AEY0_9BACT</name>
<dbReference type="AlphaFoldDB" id="A0A449AEY0"/>
<dbReference type="Gene3D" id="3.30.300.70">
    <property type="entry name" value="RimP-like superfamily, N-terminal"/>
    <property type="match status" value="1"/>
</dbReference>